<name>A0A166R3N8_9CLOT</name>
<evidence type="ECO:0000313" key="2">
    <source>
        <dbReference type="Proteomes" id="UP000077407"/>
    </source>
</evidence>
<organism evidence="1 2">
    <name type="scientific">Clostridium ljungdahlii</name>
    <dbReference type="NCBI Taxonomy" id="1538"/>
    <lineage>
        <taxon>Bacteria</taxon>
        <taxon>Bacillati</taxon>
        <taxon>Bacillota</taxon>
        <taxon>Clostridia</taxon>
        <taxon>Eubacteriales</taxon>
        <taxon>Clostridiaceae</taxon>
        <taxon>Clostridium</taxon>
    </lineage>
</organism>
<dbReference type="OrthoDB" id="1399160at2"/>
<dbReference type="RefSeq" id="WP_156498988.1">
    <property type="nucleotide sequence ID" value="NZ_LITT01000011.1"/>
</dbReference>
<evidence type="ECO:0000313" key="1">
    <source>
        <dbReference type="EMBL" id="OAA90603.1"/>
    </source>
</evidence>
<dbReference type="EMBL" id="LITT01000011">
    <property type="protein sequence ID" value="OAA90603.1"/>
    <property type="molecule type" value="Genomic_DNA"/>
</dbReference>
<accession>A0A166R3N8</accession>
<protein>
    <submittedName>
        <fullName evidence="1">Uncharacterized protein</fullName>
    </submittedName>
</protein>
<gene>
    <name evidence="1" type="ORF">WY13_01507</name>
</gene>
<comment type="caution">
    <text evidence="1">The sequence shown here is derived from an EMBL/GenBank/DDBJ whole genome shotgun (WGS) entry which is preliminary data.</text>
</comment>
<dbReference type="AlphaFoldDB" id="A0A166R3N8"/>
<dbReference type="Proteomes" id="UP000077407">
    <property type="component" value="Unassembled WGS sequence"/>
</dbReference>
<proteinExistence type="predicted"/>
<sequence length="47" mass="5320">MYQNSNRCPLTSNTTRICSSNPVNTAVEVSKIVFTYMKPNAVIKERI</sequence>
<reference evidence="1 2" key="1">
    <citation type="journal article" date="2015" name="Biotechnol. Bioeng.">
        <title>Genome sequence and phenotypic characterization of Caulobacter segnis.</title>
        <authorList>
            <person name="Patel S."/>
            <person name="Fletcher B."/>
            <person name="Scott D.C."/>
            <person name="Ely B."/>
        </authorList>
    </citation>
    <scope>NUCLEOTIDE SEQUENCE [LARGE SCALE GENOMIC DNA]</scope>
    <source>
        <strain evidence="1 2">ERI-2</strain>
    </source>
</reference>
<dbReference type="PATRIC" id="fig|1538.10.peg.418"/>